<evidence type="ECO:0000313" key="2">
    <source>
        <dbReference type="Proteomes" id="UP000324222"/>
    </source>
</evidence>
<sequence>MMGHSQFKSLSITPQQLSAPPRIVNHITGGGMKLLGSLTSCLFLLSWKNLTIIMDYKTLMKIFRDKELKDINKHCILNLKEKMLMYNFCIRNVKWAHQKSDDAVDKPVCTPMVAVAADDGGRTVELREVEEDALKDKIINTKSLRFNRLTRQFDIHISRATHPVKSAPSPNSMSACQEEVSVNRHYPVPRLPLIGEIPYSKQF</sequence>
<dbReference type="AlphaFoldDB" id="A0A5B7GEJ0"/>
<proteinExistence type="predicted"/>
<reference evidence="1 2" key="1">
    <citation type="submission" date="2019-05" db="EMBL/GenBank/DDBJ databases">
        <title>Another draft genome of Portunus trituberculatus and its Hox gene families provides insights of decapod evolution.</title>
        <authorList>
            <person name="Jeong J.-H."/>
            <person name="Song I."/>
            <person name="Kim S."/>
            <person name="Choi T."/>
            <person name="Kim D."/>
            <person name="Ryu S."/>
            <person name="Kim W."/>
        </authorList>
    </citation>
    <scope>NUCLEOTIDE SEQUENCE [LARGE SCALE GENOMIC DNA]</scope>
    <source>
        <tissue evidence="1">Muscle</tissue>
    </source>
</reference>
<keyword evidence="2" id="KW-1185">Reference proteome</keyword>
<name>A0A5B7GEJ0_PORTR</name>
<gene>
    <name evidence="1" type="ORF">E2C01_051361</name>
</gene>
<dbReference type="Proteomes" id="UP000324222">
    <property type="component" value="Unassembled WGS sequence"/>
</dbReference>
<organism evidence="1 2">
    <name type="scientific">Portunus trituberculatus</name>
    <name type="common">Swimming crab</name>
    <name type="synonym">Neptunus trituberculatus</name>
    <dbReference type="NCBI Taxonomy" id="210409"/>
    <lineage>
        <taxon>Eukaryota</taxon>
        <taxon>Metazoa</taxon>
        <taxon>Ecdysozoa</taxon>
        <taxon>Arthropoda</taxon>
        <taxon>Crustacea</taxon>
        <taxon>Multicrustacea</taxon>
        <taxon>Malacostraca</taxon>
        <taxon>Eumalacostraca</taxon>
        <taxon>Eucarida</taxon>
        <taxon>Decapoda</taxon>
        <taxon>Pleocyemata</taxon>
        <taxon>Brachyura</taxon>
        <taxon>Eubrachyura</taxon>
        <taxon>Portunoidea</taxon>
        <taxon>Portunidae</taxon>
        <taxon>Portuninae</taxon>
        <taxon>Portunus</taxon>
    </lineage>
</organism>
<evidence type="ECO:0000313" key="1">
    <source>
        <dbReference type="EMBL" id="MPC57382.1"/>
    </source>
</evidence>
<comment type="caution">
    <text evidence="1">The sequence shown here is derived from an EMBL/GenBank/DDBJ whole genome shotgun (WGS) entry which is preliminary data.</text>
</comment>
<accession>A0A5B7GEJ0</accession>
<evidence type="ECO:0008006" key="3">
    <source>
        <dbReference type="Google" id="ProtNLM"/>
    </source>
</evidence>
<protein>
    <recommendedName>
        <fullName evidence="3">Reverse transcriptase RNase H-like domain-containing protein</fullName>
    </recommendedName>
</protein>
<dbReference type="EMBL" id="VSRR010014742">
    <property type="protein sequence ID" value="MPC57382.1"/>
    <property type="molecule type" value="Genomic_DNA"/>
</dbReference>